<dbReference type="Gramene" id="KQL26184">
    <property type="protein sequence ID" value="KQL26184"/>
    <property type="gene ID" value="SETIT_031863mg"/>
</dbReference>
<dbReference type="AlphaFoldDB" id="K3ZZ31"/>
<proteinExistence type="predicted"/>
<dbReference type="HOGENOM" id="CLU_3351941_0_0_1"/>
<reference evidence="3" key="1">
    <citation type="journal article" date="2012" name="Nat. Biotechnol.">
        <title>Reference genome sequence of the model plant Setaria.</title>
        <authorList>
            <person name="Bennetzen J.L."/>
            <person name="Schmutz J."/>
            <person name="Wang H."/>
            <person name="Percifield R."/>
            <person name="Hawkins J."/>
            <person name="Pontaroli A.C."/>
            <person name="Estep M."/>
            <person name="Feng L."/>
            <person name="Vaughn J.N."/>
            <person name="Grimwood J."/>
            <person name="Jenkins J."/>
            <person name="Barry K."/>
            <person name="Lindquist E."/>
            <person name="Hellsten U."/>
            <person name="Deshpande S."/>
            <person name="Wang X."/>
            <person name="Wu X."/>
            <person name="Mitros T."/>
            <person name="Triplett J."/>
            <person name="Yang X."/>
            <person name="Ye C.Y."/>
            <person name="Mauro-Herrera M."/>
            <person name="Wang L."/>
            <person name="Li P."/>
            <person name="Sharma M."/>
            <person name="Sharma R."/>
            <person name="Ronald P.C."/>
            <person name="Panaud O."/>
            <person name="Kellogg E.A."/>
            <person name="Brutnell T.P."/>
            <person name="Doust A.N."/>
            <person name="Tuskan G.A."/>
            <person name="Rokhsar D."/>
            <person name="Devos K.M."/>
        </authorList>
    </citation>
    <scope>NUCLEOTIDE SEQUENCE [LARGE SCALE GENOMIC DNA]</scope>
    <source>
        <strain evidence="3">cv. Yugu1</strain>
    </source>
</reference>
<dbReference type="Proteomes" id="UP000004995">
    <property type="component" value="Unassembled WGS sequence"/>
</dbReference>
<dbReference type="EMBL" id="AGNK02001287">
    <property type="status" value="NOT_ANNOTATED_CDS"/>
    <property type="molecule type" value="Genomic_DNA"/>
</dbReference>
<feature type="region of interest" description="Disordered" evidence="1">
    <location>
        <begin position="1"/>
        <end position="37"/>
    </location>
</feature>
<evidence type="ECO:0000313" key="2">
    <source>
        <dbReference type="EnsemblPlants" id="KQL26184"/>
    </source>
</evidence>
<evidence type="ECO:0000256" key="1">
    <source>
        <dbReference type="SAM" id="MobiDB-lite"/>
    </source>
</evidence>
<protein>
    <submittedName>
        <fullName evidence="2">Uncharacterized protein</fullName>
    </submittedName>
</protein>
<name>K3ZZ31_SETIT</name>
<keyword evidence="3" id="KW-1185">Reference proteome</keyword>
<feature type="compositionally biased region" description="Basic and acidic residues" evidence="1">
    <location>
        <begin position="1"/>
        <end position="12"/>
    </location>
</feature>
<evidence type="ECO:0000313" key="3">
    <source>
        <dbReference type="Proteomes" id="UP000004995"/>
    </source>
</evidence>
<dbReference type="EnsemblPlants" id="KQL26184">
    <property type="protein sequence ID" value="KQL26184"/>
    <property type="gene ID" value="SETIT_031863mg"/>
</dbReference>
<dbReference type="InParanoid" id="K3ZZ31"/>
<accession>K3ZZ31</accession>
<sequence>MAWRHRVGERSASRIVTRGKGQSNSRALVEPAKRAPL</sequence>
<reference evidence="2" key="2">
    <citation type="submission" date="2018-08" db="UniProtKB">
        <authorList>
            <consortium name="EnsemblPlants"/>
        </authorList>
    </citation>
    <scope>IDENTIFICATION</scope>
    <source>
        <strain evidence="2">Yugu1</strain>
    </source>
</reference>
<organism evidence="2 3">
    <name type="scientific">Setaria italica</name>
    <name type="common">Foxtail millet</name>
    <name type="synonym">Panicum italicum</name>
    <dbReference type="NCBI Taxonomy" id="4555"/>
    <lineage>
        <taxon>Eukaryota</taxon>
        <taxon>Viridiplantae</taxon>
        <taxon>Streptophyta</taxon>
        <taxon>Embryophyta</taxon>
        <taxon>Tracheophyta</taxon>
        <taxon>Spermatophyta</taxon>
        <taxon>Magnoliopsida</taxon>
        <taxon>Liliopsida</taxon>
        <taxon>Poales</taxon>
        <taxon>Poaceae</taxon>
        <taxon>PACMAD clade</taxon>
        <taxon>Panicoideae</taxon>
        <taxon>Panicodae</taxon>
        <taxon>Paniceae</taxon>
        <taxon>Cenchrinae</taxon>
        <taxon>Setaria</taxon>
    </lineage>
</organism>